<comment type="caution">
    <text evidence="1">The sequence shown here is derived from an EMBL/GenBank/DDBJ whole genome shotgun (WGS) entry which is preliminary data.</text>
</comment>
<dbReference type="EMBL" id="CM023486">
    <property type="protein sequence ID" value="KAH6928305.1"/>
    <property type="molecule type" value="Genomic_DNA"/>
</dbReference>
<evidence type="ECO:0000313" key="2">
    <source>
        <dbReference type="Proteomes" id="UP000821845"/>
    </source>
</evidence>
<dbReference type="Proteomes" id="UP000821845">
    <property type="component" value="Chromosome 6"/>
</dbReference>
<accession>A0ACB7S117</accession>
<gene>
    <name evidence="1" type="ORF">HPB50_014114</name>
</gene>
<name>A0ACB7S117_HYAAI</name>
<sequence>MRLKRSDAAVLAVGASVVFFFKMAAPTHDNVAHDMLSTCAEASSALRKPRKRFRIDEDLCLLKEVASADPFASPTAWEEVLRNVVRAVQCELTIRAVKERVDLLIGYFRQRDTVNLRKEENEFVLRQSEIELQNERLELEERQLALDERKVALEEGRQQLEARHHLETTLLLESIRGMLEQQKEMIANLSK</sequence>
<reference evidence="1" key="1">
    <citation type="submission" date="2020-05" db="EMBL/GenBank/DDBJ databases">
        <title>Large-scale comparative analyses of tick genomes elucidate their genetic diversity and vector capacities.</title>
        <authorList>
            <person name="Jia N."/>
            <person name="Wang J."/>
            <person name="Shi W."/>
            <person name="Du L."/>
            <person name="Sun Y."/>
            <person name="Zhan W."/>
            <person name="Jiang J."/>
            <person name="Wang Q."/>
            <person name="Zhang B."/>
            <person name="Ji P."/>
            <person name="Sakyi L.B."/>
            <person name="Cui X."/>
            <person name="Yuan T."/>
            <person name="Jiang B."/>
            <person name="Yang W."/>
            <person name="Lam T.T.-Y."/>
            <person name="Chang Q."/>
            <person name="Ding S."/>
            <person name="Wang X."/>
            <person name="Zhu J."/>
            <person name="Ruan X."/>
            <person name="Zhao L."/>
            <person name="Wei J."/>
            <person name="Que T."/>
            <person name="Du C."/>
            <person name="Cheng J."/>
            <person name="Dai P."/>
            <person name="Han X."/>
            <person name="Huang E."/>
            <person name="Gao Y."/>
            <person name="Liu J."/>
            <person name="Shao H."/>
            <person name="Ye R."/>
            <person name="Li L."/>
            <person name="Wei W."/>
            <person name="Wang X."/>
            <person name="Wang C."/>
            <person name="Yang T."/>
            <person name="Huo Q."/>
            <person name="Li W."/>
            <person name="Guo W."/>
            <person name="Chen H."/>
            <person name="Zhou L."/>
            <person name="Ni X."/>
            <person name="Tian J."/>
            <person name="Zhou Y."/>
            <person name="Sheng Y."/>
            <person name="Liu T."/>
            <person name="Pan Y."/>
            <person name="Xia L."/>
            <person name="Li J."/>
            <person name="Zhao F."/>
            <person name="Cao W."/>
        </authorList>
    </citation>
    <scope>NUCLEOTIDE SEQUENCE</scope>
    <source>
        <strain evidence="1">Hyas-2018</strain>
    </source>
</reference>
<evidence type="ECO:0000313" key="1">
    <source>
        <dbReference type="EMBL" id="KAH6928305.1"/>
    </source>
</evidence>
<proteinExistence type="predicted"/>
<protein>
    <submittedName>
        <fullName evidence="1">Uncharacterized protein</fullName>
    </submittedName>
</protein>
<keyword evidence="2" id="KW-1185">Reference proteome</keyword>
<organism evidence="1 2">
    <name type="scientific">Hyalomma asiaticum</name>
    <name type="common">Tick</name>
    <dbReference type="NCBI Taxonomy" id="266040"/>
    <lineage>
        <taxon>Eukaryota</taxon>
        <taxon>Metazoa</taxon>
        <taxon>Ecdysozoa</taxon>
        <taxon>Arthropoda</taxon>
        <taxon>Chelicerata</taxon>
        <taxon>Arachnida</taxon>
        <taxon>Acari</taxon>
        <taxon>Parasitiformes</taxon>
        <taxon>Ixodida</taxon>
        <taxon>Ixodoidea</taxon>
        <taxon>Ixodidae</taxon>
        <taxon>Hyalomminae</taxon>
        <taxon>Hyalomma</taxon>
    </lineage>
</organism>